<evidence type="ECO:0000313" key="3">
    <source>
        <dbReference type="EMBL" id="KAF3560320.1"/>
    </source>
</evidence>
<keyword evidence="2" id="KW-0472">Membrane</keyword>
<protein>
    <submittedName>
        <fullName evidence="3">Uncharacterized protein</fullName>
    </submittedName>
</protein>
<dbReference type="EMBL" id="QGKX02000996">
    <property type="protein sequence ID" value="KAF3560320.1"/>
    <property type="molecule type" value="Genomic_DNA"/>
</dbReference>
<feature type="transmembrane region" description="Helical" evidence="2">
    <location>
        <begin position="241"/>
        <end position="263"/>
    </location>
</feature>
<reference evidence="3" key="1">
    <citation type="submission" date="2019-12" db="EMBL/GenBank/DDBJ databases">
        <title>Genome sequencing and annotation of Brassica cretica.</title>
        <authorList>
            <person name="Studholme D.J."/>
            <person name="Sarris P."/>
        </authorList>
    </citation>
    <scope>NUCLEOTIDE SEQUENCE</scope>
    <source>
        <strain evidence="3">PFS-109/04</strain>
        <tissue evidence="3">Leaf</tissue>
    </source>
</reference>
<dbReference type="Proteomes" id="UP000712600">
    <property type="component" value="Unassembled WGS sequence"/>
</dbReference>
<evidence type="ECO:0000256" key="1">
    <source>
        <dbReference type="SAM" id="MobiDB-lite"/>
    </source>
</evidence>
<proteinExistence type="predicted"/>
<name>A0A8S9R9L8_BRACR</name>
<accession>A0A8S9R9L8</accession>
<comment type="caution">
    <text evidence="3">The sequence shown here is derived from an EMBL/GenBank/DDBJ whole genome shotgun (WGS) entry which is preliminary data.</text>
</comment>
<feature type="region of interest" description="Disordered" evidence="1">
    <location>
        <begin position="1"/>
        <end position="22"/>
    </location>
</feature>
<evidence type="ECO:0000313" key="4">
    <source>
        <dbReference type="Proteomes" id="UP000712600"/>
    </source>
</evidence>
<evidence type="ECO:0000256" key="2">
    <source>
        <dbReference type="SAM" id="Phobius"/>
    </source>
</evidence>
<keyword evidence="2" id="KW-1133">Transmembrane helix</keyword>
<keyword evidence="2" id="KW-0812">Transmembrane</keyword>
<dbReference type="AlphaFoldDB" id="A0A8S9R9L8"/>
<organism evidence="3 4">
    <name type="scientific">Brassica cretica</name>
    <name type="common">Mustard</name>
    <dbReference type="NCBI Taxonomy" id="69181"/>
    <lineage>
        <taxon>Eukaryota</taxon>
        <taxon>Viridiplantae</taxon>
        <taxon>Streptophyta</taxon>
        <taxon>Embryophyta</taxon>
        <taxon>Tracheophyta</taxon>
        <taxon>Spermatophyta</taxon>
        <taxon>Magnoliopsida</taxon>
        <taxon>eudicotyledons</taxon>
        <taxon>Gunneridae</taxon>
        <taxon>Pentapetalae</taxon>
        <taxon>rosids</taxon>
        <taxon>malvids</taxon>
        <taxon>Brassicales</taxon>
        <taxon>Brassicaceae</taxon>
        <taxon>Brassiceae</taxon>
        <taxon>Brassica</taxon>
    </lineage>
</organism>
<sequence length="298" mass="33097">MSLPVKDPKKIKHNTKPRDSQAVGNIRSMYKEEMKPKSKHQTRTLQPPVEKLLLPELKSDGSLRFPWAARLIPQSRNLYRAASPTYRLDSTPEVSIPSKVLKLGPKNKDEYIIGKFHRCSLPPSAFVFHSTNALEGPSATDPIPALQSKAEAAHDVPSGPSHASENLSLLIMTTTPNHCAFESPSRFTVLGDGDEVEIEPPSSLSLTRGGRESKPPIKYQNMEWQTIRGRGKRGCRGHGSYHLLLSLLPLMASLISTFVSLVWDSIHHEASFMQTLPNYKTLVLSCNNLLGVCPQFWG</sequence>
<gene>
    <name evidence="3" type="ORF">F2Q69_00011885</name>
</gene>